<protein>
    <submittedName>
        <fullName evidence="1">Uncharacterized protein</fullName>
    </submittedName>
</protein>
<organism evidence="1">
    <name type="scientific">Arundo donax</name>
    <name type="common">Giant reed</name>
    <name type="synonym">Donax arundinaceus</name>
    <dbReference type="NCBI Taxonomy" id="35708"/>
    <lineage>
        <taxon>Eukaryota</taxon>
        <taxon>Viridiplantae</taxon>
        <taxon>Streptophyta</taxon>
        <taxon>Embryophyta</taxon>
        <taxon>Tracheophyta</taxon>
        <taxon>Spermatophyta</taxon>
        <taxon>Magnoliopsida</taxon>
        <taxon>Liliopsida</taxon>
        <taxon>Poales</taxon>
        <taxon>Poaceae</taxon>
        <taxon>PACMAD clade</taxon>
        <taxon>Arundinoideae</taxon>
        <taxon>Arundineae</taxon>
        <taxon>Arundo</taxon>
    </lineage>
</organism>
<proteinExistence type="predicted"/>
<accession>A0A0A8Z6D3</accession>
<sequence length="14" mass="1691">MSDVFFSCMKNLLR</sequence>
<reference evidence="1" key="1">
    <citation type="submission" date="2014-09" db="EMBL/GenBank/DDBJ databases">
        <authorList>
            <person name="Magalhaes I.L.F."/>
            <person name="Oliveira U."/>
            <person name="Santos F.R."/>
            <person name="Vidigal T.H.D.A."/>
            <person name="Brescovit A.D."/>
            <person name="Santos A.J."/>
        </authorList>
    </citation>
    <scope>NUCLEOTIDE SEQUENCE</scope>
    <source>
        <tissue evidence="1">Shoot tissue taken approximately 20 cm above the soil surface</tissue>
    </source>
</reference>
<reference evidence="1" key="2">
    <citation type="journal article" date="2015" name="Data Brief">
        <title>Shoot transcriptome of the giant reed, Arundo donax.</title>
        <authorList>
            <person name="Barrero R.A."/>
            <person name="Guerrero F.D."/>
            <person name="Moolhuijzen P."/>
            <person name="Goolsby J.A."/>
            <person name="Tidwell J."/>
            <person name="Bellgard S.E."/>
            <person name="Bellgard M.I."/>
        </authorList>
    </citation>
    <scope>NUCLEOTIDE SEQUENCE</scope>
    <source>
        <tissue evidence="1">Shoot tissue taken approximately 20 cm above the soil surface</tissue>
    </source>
</reference>
<name>A0A0A8Z6D3_ARUDO</name>
<dbReference type="EMBL" id="GBRH01263529">
    <property type="protein sequence ID" value="JAD34366.1"/>
    <property type="molecule type" value="Transcribed_RNA"/>
</dbReference>
<evidence type="ECO:0000313" key="1">
    <source>
        <dbReference type="EMBL" id="JAD34366.1"/>
    </source>
</evidence>